<comment type="subcellular location">
    <subcellularLocation>
        <location evidence="12">Membrane</location>
        <location evidence="12">Coated pit</location>
    </subcellularLocation>
    <subcellularLocation>
        <location evidence="1">Membrane</location>
        <topology evidence="1">Single-pass membrane protein</topology>
    </subcellularLocation>
</comment>
<evidence type="ECO:0000256" key="2">
    <source>
        <dbReference type="ARBA" id="ARBA00009939"/>
    </source>
</evidence>
<dbReference type="CDD" id="cd00112">
    <property type="entry name" value="LDLa"/>
    <property type="match status" value="4"/>
</dbReference>
<evidence type="ECO:0000256" key="13">
    <source>
        <dbReference type="SAM" id="MobiDB-lite"/>
    </source>
</evidence>
<feature type="region of interest" description="Disordered" evidence="13">
    <location>
        <begin position="562"/>
        <end position="613"/>
    </location>
</feature>
<evidence type="ECO:0000256" key="8">
    <source>
        <dbReference type="ARBA" id="ARBA00023136"/>
    </source>
</evidence>
<dbReference type="SMART" id="SM00042">
    <property type="entry name" value="CUB"/>
    <property type="match status" value="1"/>
</dbReference>
<dbReference type="Gene3D" id="2.60.120.290">
    <property type="entry name" value="Spermadhesin, CUB domain"/>
    <property type="match status" value="1"/>
</dbReference>
<dbReference type="InterPro" id="IPR050685">
    <property type="entry name" value="LDLR"/>
</dbReference>
<feature type="compositionally biased region" description="Basic and acidic residues" evidence="13">
    <location>
        <begin position="570"/>
        <end position="579"/>
    </location>
</feature>
<dbReference type="AlphaFoldDB" id="A0A9P0AFA4"/>
<dbReference type="InterPro" id="IPR035914">
    <property type="entry name" value="Sperma_CUB_dom_sf"/>
</dbReference>
<evidence type="ECO:0000256" key="11">
    <source>
        <dbReference type="ARBA" id="ARBA00023180"/>
    </source>
</evidence>
<dbReference type="InterPro" id="IPR002172">
    <property type="entry name" value="LDrepeatLR_classA_rpt"/>
</dbReference>
<evidence type="ECO:0000256" key="1">
    <source>
        <dbReference type="ARBA" id="ARBA00004167"/>
    </source>
</evidence>
<dbReference type="PANTHER" id="PTHR24270:SF61">
    <property type="entry name" value="EGF-LIKE DOMAIN-CONTAINING PROTEIN"/>
    <property type="match status" value="1"/>
</dbReference>
<evidence type="ECO:0000256" key="14">
    <source>
        <dbReference type="SAM" id="Phobius"/>
    </source>
</evidence>
<keyword evidence="9" id="KW-1015">Disulfide bond</keyword>
<accession>A0A9P0AFA4</accession>
<keyword evidence="11" id="KW-0325">Glycoprotein</keyword>
<keyword evidence="4 14" id="KW-0812">Transmembrane</keyword>
<dbReference type="KEGG" id="btab:109043691"/>
<evidence type="ECO:0000256" key="15">
    <source>
        <dbReference type="SAM" id="SignalP"/>
    </source>
</evidence>
<dbReference type="InterPro" id="IPR036055">
    <property type="entry name" value="LDL_receptor-like_sf"/>
</dbReference>
<organism evidence="17 18">
    <name type="scientific">Bemisia tabaci</name>
    <name type="common">Sweetpotato whitefly</name>
    <name type="synonym">Aleurodes tabaci</name>
    <dbReference type="NCBI Taxonomy" id="7038"/>
    <lineage>
        <taxon>Eukaryota</taxon>
        <taxon>Metazoa</taxon>
        <taxon>Ecdysozoa</taxon>
        <taxon>Arthropoda</taxon>
        <taxon>Hexapoda</taxon>
        <taxon>Insecta</taxon>
        <taxon>Pterygota</taxon>
        <taxon>Neoptera</taxon>
        <taxon>Paraneoptera</taxon>
        <taxon>Hemiptera</taxon>
        <taxon>Sternorrhyncha</taxon>
        <taxon>Aleyrodoidea</taxon>
        <taxon>Aleyrodidae</taxon>
        <taxon>Aleyrodinae</taxon>
        <taxon>Bemisia</taxon>
    </lineage>
</organism>
<feature type="domain" description="CUB" evidence="16">
    <location>
        <begin position="28"/>
        <end position="163"/>
    </location>
</feature>
<dbReference type="InterPro" id="IPR000859">
    <property type="entry name" value="CUB_dom"/>
</dbReference>
<evidence type="ECO:0000256" key="10">
    <source>
        <dbReference type="ARBA" id="ARBA00023176"/>
    </source>
</evidence>
<dbReference type="InterPro" id="IPR023415">
    <property type="entry name" value="LDLR_class-A_CS"/>
</dbReference>
<keyword evidence="8 14" id="KW-0472">Membrane</keyword>
<dbReference type="SMART" id="SM00192">
    <property type="entry name" value="LDLa"/>
    <property type="match status" value="6"/>
</dbReference>
<proteinExistence type="inferred from homology"/>
<keyword evidence="10" id="KW-0168">Coated pit</keyword>
<dbReference type="PANTHER" id="PTHR24270">
    <property type="entry name" value="LOW-DENSITY LIPOPROTEIN RECEPTOR-RELATED"/>
    <property type="match status" value="1"/>
</dbReference>
<dbReference type="PRINTS" id="PR00261">
    <property type="entry name" value="LDLRECEPTOR"/>
</dbReference>
<dbReference type="GO" id="GO:0005905">
    <property type="term" value="C:clathrin-coated pit"/>
    <property type="evidence" value="ECO:0007669"/>
    <property type="project" value="UniProtKB-KW"/>
</dbReference>
<keyword evidence="7 14" id="KW-1133">Transmembrane helix</keyword>
<dbReference type="Pfam" id="PF00057">
    <property type="entry name" value="Ldl_recept_a"/>
    <property type="match status" value="2"/>
</dbReference>
<evidence type="ECO:0000313" key="18">
    <source>
        <dbReference type="Proteomes" id="UP001152759"/>
    </source>
</evidence>
<evidence type="ECO:0000313" key="17">
    <source>
        <dbReference type="EMBL" id="CAH0391563.1"/>
    </source>
</evidence>
<evidence type="ECO:0000256" key="7">
    <source>
        <dbReference type="ARBA" id="ARBA00022989"/>
    </source>
</evidence>
<dbReference type="GO" id="GO:0006897">
    <property type="term" value="P:endocytosis"/>
    <property type="evidence" value="ECO:0007669"/>
    <property type="project" value="UniProtKB-KW"/>
</dbReference>
<gene>
    <name evidence="17" type="ORF">BEMITA_LOCUS10165</name>
</gene>
<evidence type="ECO:0000256" key="5">
    <source>
        <dbReference type="ARBA" id="ARBA00022729"/>
    </source>
</evidence>
<dbReference type="SUPFAM" id="SSF57424">
    <property type="entry name" value="LDL receptor-like module"/>
    <property type="match status" value="4"/>
</dbReference>
<evidence type="ECO:0000259" key="16">
    <source>
        <dbReference type="SMART" id="SM00042"/>
    </source>
</evidence>
<dbReference type="FunFam" id="4.10.400.10:FF:000034">
    <property type="entry name" value="Low-density lipoprotein receptor-related protein 2"/>
    <property type="match status" value="1"/>
</dbReference>
<feature type="compositionally biased region" description="Low complexity" evidence="13">
    <location>
        <begin position="581"/>
        <end position="613"/>
    </location>
</feature>
<keyword evidence="18" id="KW-1185">Reference proteome</keyword>
<evidence type="ECO:0000256" key="4">
    <source>
        <dbReference type="ARBA" id="ARBA00022692"/>
    </source>
</evidence>
<dbReference type="Gene3D" id="4.10.400.10">
    <property type="entry name" value="Low-density Lipoprotein Receptor"/>
    <property type="match status" value="4"/>
</dbReference>
<sequence length="613" mass="67644">MNNFAALLLIVLVYETYETDASESSTSCSGVKFSALNGTIASPYYPFRAAGNISCDWTISSPTTGDLQINVLDLNINNDGHCDSSPCCHSWLALPSFTSKAGYETYCNSNPLHQQTIKVSKDEKVTIRFHQDTSQVMESDGFEKPSGAPKPINNGFLLQYSIFPILDSANNSQSLLFQEKCGFDMFQCNSGECIPSIFQCDYVKNCNDNSDEMNCNMECYGKNQVPCGPLQEDGCFDNATQRCNGVFDCPSKRDESDCHYSQSSCGLRCSNLACFSFAQRCDRKPDCADYSDEFNCKFCEPGKVLCNADPGMNECFNPTTQKCDGIPHCPFGEDEIGCFPECNQSIRCASGKKCYFKSQRCDSIKDCTDNSDEYNCPNSPVKCDVGKRICDNGNCIPSQLWCNGIDDCGDESDETTCFRNTLIAAAVMGVLLCGLLLIIAVACTCRLYSLRLSHARFHVSPHLTSRLRLNQSGTLPPLIDDEFFHREPPPAYSVAIGDYPPPILQPLQPMPPRQLSHGRRIRRLGSNRRYSRTYGVRQHIRQNYPVSEASSSLIVTRNEPIINNSANCDKPPENSERVDLSSNSSSNSSPAHGSTNLSSSSTNPTESTVLLPS</sequence>
<reference evidence="17" key="1">
    <citation type="submission" date="2021-12" db="EMBL/GenBank/DDBJ databases">
        <authorList>
            <person name="King R."/>
        </authorList>
    </citation>
    <scope>NUCLEOTIDE SEQUENCE</scope>
</reference>
<dbReference type="EMBL" id="OU963867">
    <property type="protein sequence ID" value="CAH0391563.1"/>
    <property type="molecule type" value="Genomic_DNA"/>
</dbReference>
<keyword evidence="3" id="KW-0254">Endocytosis</keyword>
<dbReference type="SUPFAM" id="SSF49854">
    <property type="entry name" value="Spermadhesin, CUB domain"/>
    <property type="match status" value="1"/>
</dbReference>
<feature type="signal peptide" evidence="15">
    <location>
        <begin position="1"/>
        <end position="21"/>
    </location>
</feature>
<protein>
    <recommendedName>
        <fullName evidence="16">CUB domain-containing protein</fullName>
    </recommendedName>
</protein>
<dbReference type="PROSITE" id="PS01209">
    <property type="entry name" value="LDLRA_1"/>
    <property type="match status" value="2"/>
</dbReference>
<dbReference type="Pfam" id="PF00431">
    <property type="entry name" value="CUB"/>
    <property type="match status" value="1"/>
</dbReference>
<dbReference type="Proteomes" id="UP001152759">
    <property type="component" value="Chromosome 6"/>
</dbReference>
<keyword evidence="5 15" id="KW-0732">Signal</keyword>
<comment type="similarity">
    <text evidence="2">Belongs to the LDLR family.</text>
</comment>
<evidence type="ECO:0000256" key="3">
    <source>
        <dbReference type="ARBA" id="ARBA00022583"/>
    </source>
</evidence>
<feature type="chain" id="PRO_5040276380" description="CUB domain-containing protein" evidence="15">
    <location>
        <begin position="22"/>
        <end position="613"/>
    </location>
</feature>
<keyword evidence="6" id="KW-0677">Repeat</keyword>
<evidence type="ECO:0000256" key="12">
    <source>
        <dbReference type="ARBA" id="ARBA00037878"/>
    </source>
</evidence>
<evidence type="ECO:0000256" key="6">
    <source>
        <dbReference type="ARBA" id="ARBA00022737"/>
    </source>
</evidence>
<evidence type="ECO:0000256" key="9">
    <source>
        <dbReference type="ARBA" id="ARBA00023157"/>
    </source>
</evidence>
<name>A0A9P0AFA4_BEMTA</name>
<dbReference type="GO" id="GO:0005886">
    <property type="term" value="C:plasma membrane"/>
    <property type="evidence" value="ECO:0007669"/>
    <property type="project" value="TreeGrafter"/>
</dbReference>
<feature type="transmembrane region" description="Helical" evidence="14">
    <location>
        <begin position="422"/>
        <end position="448"/>
    </location>
</feature>